<keyword evidence="1" id="KW-0812">Transmembrane</keyword>
<evidence type="ECO:0000313" key="3">
    <source>
        <dbReference type="Proteomes" id="UP000070319"/>
    </source>
</evidence>
<sequence>MKNRQTTILYVLLCCTCLFSCQRDNTTKLLELAEAQIWENPDSTLQILEQIPSPEKLKGKEQADYALLLTQAKYRCNIPAPSDSLINITIDYYKEKADSLLHAALKTSDLNVKVNIYSALYKQAEENKQYKKAIKYLKNYIAVIDSVRDELKSTEIRELQLKYDKSITLRQNAEIRMSWYLTIAIGILIVIVLILLYFYSLKMYKKQKGKELSQQKQGSIKLQEQIDTFQTMIEENENLHSLEQEEALNKIMALQNEKGEKDIRIKQLEIMFRAKDISVSSADAEALQTFLKITELKKYIPAADRDKLQHWLNIVHQNFATRLNEQYSSLTGREKDICYLTALNLSLETVAQLLDVQPRSIERYTIRICEKFDFRKRSKESFIDFIIAFTHNK</sequence>
<reference evidence="2 3" key="1">
    <citation type="submission" date="2016-02" db="EMBL/GenBank/DDBJ databases">
        <authorList>
            <person name="Wen L."/>
            <person name="He K."/>
            <person name="Yang H."/>
        </authorList>
    </citation>
    <scope>NUCLEOTIDE SEQUENCE [LARGE SCALE GENOMIC DNA]</scope>
    <source>
        <strain evidence="2 3">KLE1704</strain>
    </source>
</reference>
<comment type="caution">
    <text evidence="2">The sequence shown here is derived from an EMBL/GenBank/DDBJ whole genome shotgun (WGS) entry which is preliminary data.</text>
</comment>
<dbReference type="GO" id="GO:0006355">
    <property type="term" value="P:regulation of DNA-templated transcription"/>
    <property type="evidence" value="ECO:0007669"/>
    <property type="project" value="InterPro"/>
</dbReference>
<keyword evidence="1" id="KW-0472">Membrane</keyword>
<dbReference type="EMBL" id="LTDF01000152">
    <property type="protein sequence ID" value="KXT44191.1"/>
    <property type="molecule type" value="Genomic_DNA"/>
</dbReference>
<dbReference type="InterPro" id="IPR036388">
    <property type="entry name" value="WH-like_DNA-bd_sf"/>
</dbReference>
<evidence type="ECO:0000313" key="2">
    <source>
        <dbReference type="EMBL" id="KXT44191.1"/>
    </source>
</evidence>
<dbReference type="GO" id="GO:0003677">
    <property type="term" value="F:DNA binding"/>
    <property type="evidence" value="ECO:0007669"/>
    <property type="project" value="InterPro"/>
</dbReference>
<name>A0A139KYD3_9BACE</name>
<dbReference type="Proteomes" id="UP000070319">
    <property type="component" value="Unassembled WGS sequence"/>
</dbReference>
<dbReference type="RefSeq" id="WP_061437690.1">
    <property type="nucleotide sequence ID" value="NZ_KQ968734.1"/>
</dbReference>
<keyword evidence="1" id="KW-1133">Transmembrane helix</keyword>
<dbReference type="PATRIC" id="fig|329854.7.peg.4109"/>
<protein>
    <recommendedName>
        <fullName evidence="4">HTH luxR-type domain-containing protein</fullName>
    </recommendedName>
</protein>
<evidence type="ECO:0008006" key="4">
    <source>
        <dbReference type="Google" id="ProtNLM"/>
    </source>
</evidence>
<dbReference type="SUPFAM" id="SSF46894">
    <property type="entry name" value="C-terminal effector domain of the bipartite response regulators"/>
    <property type="match status" value="1"/>
</dbReference>
<organism evidence="2">
    <name type="scientific">Bacteroides intestinalis</name>
    <dbReference type="NCBI Taxonomy" id="329854"/>
    <lineage>
        <taxon>Bacteria</taxon>
        <taxon>Pseudomonadati</taxon>
        <taxon>Bacteroidota</taxon>
        <taxon>Bacteroidia</taxon>
        <taxon>Bacteroidales</taxon>
        <taxon>Bacteroidaceae</taxon>
        <taxon>Bacteroides</taxon>
    </lineage>
</organism>
<accession>A0A139KYD3</accession>
<proteinExistence type="predicted"/>
<gene>
    <name evidence="2" type="ORF">HMPREF2531_04041</name>
</gene>
<dbReference type="AlphaFoldDB" id="A0A139KYD3"/>
<dbReference type="Gene3D" id="1.10.10.10">
    <property type="entry name" value="Winged helix-like DNA-binding domain superfamily/Winged helix DNA-binding domain"/>
    <property type="match status" value="1"/>
</dbReference>
<evidence type="ECO:0000256" key="1">
    <source>
        <dbReference type="SAM" id="Phobius"/>
    </source>
</evidence>
<feature type="transmembrane region" description="Helical" evidence="1">
    <location>
        <begin position="177"/>
        <end position="199"/>
    </location>
</feature>
<dbReference type="InterPro" id="IPR016032">
    <property type="entry name" value="Sig_transdc_resp-reg_C-effctor"/>
</dbReference>